<evidence type="ECO:0000259" key="3">
    <source>
        <dbReference type="Pfam" id="PF02397"/>
    </source>
</evidence>
<sequence length="223" mass="24694">MTSGTDAIPAAAELRQRAAVKRAFDVTAAALLLGLTLPLLVATGLLVLSTSRGGVLFRQVRLGRFRRPFVMYKFRTMVAGCSDDVHQRYVAQLLAQDTGAPTGGERGLYKLEDDPRITRAGRLLRRASLDELPQLWNVLIGDMSLVGPRPALPWEAELFGTAHDRRYLVRPGLTGLWQVSGRNRLTMRQGLLLDLEYVERQSFLLDLRILLKTVVVVLSADGS</sequence>
<keyword evidence="2" id="KW-0472">Membrane</keyword>
<evidence type="ECO:0000313" key="5">
    <source>
        <dbReference type="Proteomes" id="UP001229651"/>
    </source>
</evidence>
<accession>A0ABU0F1T6</accession>
<comment type="caution">
    <text evidence="4">The sequence shown here is derived from an EMBL/GenBank/DDBJ whole genome shotgun (WGS) entry which is preliminary data.</text>
</comment>
<dbReference type="PANTHER" id="PTHR30576:SF10">
    <property type="entry name" value="SLL5057 PROTEIN"/>
    <property type="match status" value="1"/>
</dbReference>
<reference evidence="4 5" key="1">
    <citation type="submission" date="2023-07" db="EMBL/GenBank/DDBJ databases">
        <title>Sequencing the genomes of 1000 actinobacteria strains.</title>
        <authorList>
            <person name="Klenk H.-P."/>
        </authorList>
    </citation>
    <scope>NUCLEOTIDE SEQUENCE [LARGE SCALE GENOMIC DNA]</scope>
    <source>
        <strain evidence="4 5">DSM 45805</strain>
    </source>
</reference>
<keyword evidence="5" id="KW-1185">Reference proteome</keyword>
<evidence type="ECO:0000313" key="4">
    <source>
        <dbReference type="EMBL" id="MDQ0381544.1"/>
    </source>
</evidence>
<comment type="similarity">
    <text evidence="1">Belongs to the bacterial sugar transferase family.</text>
</comment>
<dbReference type="RefSeq" id="WP_306996267.1">
    <property type="nucleotide sequence ID" value="NZ_JAUSUT010000001.1"/>
</dbReference>
<protein>
    <submittedName>
        <fullName evidence="4">Lipopolysaccharide/colanic/teichoic acid biosynthesis glycosyltransferase</fullName>
    </submittedName>
</protein>
<proteinExistence type="inferred from homology"/>
<name>A0ABU0F1T6_9PSEU</name>
<dbReference type="InterPro" id="IPR003362">
    <property type="entry name" value="Bact_transf"/>
</dbReference>
<keyword evidence="2" id="KW-1133">Transmembrane helix</keyword>
<dbReference type="EMBL" id="JAUSUT010000001">
    <property type="protein sequence ID" value="MDQ0381544.1"/>
    <property type="molecule type" value="Genomic_DNA"/>
</dbReference>
<feature type="transmembrane region" description="Helical" evidence="2">
    <location>
        <begin position="26"/>
        <end position="48"/>
    </location>
</feature>
<gene>
    <name evidence="4" type="ORF">FB470_005538</name>
</gene>
<dbReference type="Proteomes" id="UP001229651">
    <property type="component" value="Unassembled WGS sequence"/>
</dbReference>
<organism evidence="4 5">
    <name type="scientific">Amycolatopsis thermophila</name>
    <dbReference type="NCBI Taxonomy" id="206084"/>
    <lineage>
        <taxon>Bacteria</taxon>
        <taxon>Bacillati</taxon>
        <taxon>Actinomycetota</taxon>
        <taxon>Actinomycetes</taxon>
        <taxon>Pseudonocardiales</taxon>
        <taxon>Pseudonocardiaceae</taxon>
        <taxon>Amycolatopsis</taxon>
    </lineage>
</organism>
<keyword evidence="2" id="KW-0812">Transmembrane</keyword>
<evidence type="ECO:0000256" key="2">
    <source>
        <dbReference type="SAM" id="Phobius"/>
    </source>
</evidence>
<evidence type="ECO:0000256" key="1">
    <source>
        <dbReference type="ARBA" id="ARBA00006464"/>
    </source>
</evidence>
<feature type="domain" description="Bacterial sugar transferase" evidence="3">
    <location>
        <begin position="21"/>
        <end position="218"/>
    </location>
</feature>
<dbReference type="PANTHER" id="PTHR30576">
    <property type="entry name" value="COLANIC BIOSYNTHESIS UDP-GLUCOSE LIPID CARRIER TRANSFERASE"/>
    <property type="match status" value="1"/>
</dbReference>
<dbReference type="Pfam" id="PF02397">
    <property type="entry name" value="Bac_transf"/>
    <property type="match status" value="1"/>
</dbReference>